<evidence type="ECO:0000313" key="2">
    <source>
        <dbReference type="Proteomes" id="UP001235513"/>
    </source>
</evidence>
<dbReference type="Proteomes" id="UP001235513">
    <property type="component" value="Unassembled WGS sequence"/>
</dbReference>
<name>A0ABT9SP41_9FLAO</name>
<proteinExistence type="predicted"/>
<comment type="caution">
    <text evidence="1">The sequence shown here is derived from an EMBL/GenBank/DDBJ whole genome shotgun (WGS) entry which is preliminary data.</text>
</comment>
<gene>
    <name evidence="1" type="ORF">J2T04_002635</name>
</gene>
<sequence>MIICSDFDQFTPNSDLFYYHFTAEICIINQYERKLMKNRTISVASVLIGKNKSG</sequence>
<keyword evidence="2" id="KW-1185">Reference proteome</keyword>
<dbReference type="EMBL" id="JAUSRL010000004">
    <property type="protein sequence ID" value="MDP9960747.1"/>
    <property type="molecule type" value="Genomic_DNA"/>
</dbReference>
<evidence type="ECO:0000313" key="1">
    <source>
        <dbReference type="EMBL" id="MDP9960747.1"/>
    </source>
</evidence>
<accession>A0ABT9SP41</accession>
<reference evidence="1 2" key="1">
    <citation type="submission" date="2023-07" db="EMBL/GenBank/DDBJ databases">
        <title>Sorghum-associated microbial communities from plants grown in Nebraska, USA.</title>
        <authorList>
            <person name="Schachtman D."/>
        </authorList>
    </citation>
    <scope>NUCLEOTIDE SEQUENCE [LARGE SCALE GENOMIC DNA]</scope>
    <source>
        <strain evidence="1 2">CC351</strain>
    </source>
</reference>
<organism evidence="1 2">
    <name type="scientific">Chryseobacterium lathyri</name>
    <dbReference type="NCBI Taxonomy" id="395933"/>
    <lineage>
        <taxon>Bacteria</taxon>
        <taxon>Pseudomonadati</taxon>
        <taxon>Bacteroidota</taxon>
        <taxon>Flavobacteriia</taxon>
        <taxon>Flavobacteriales</taxon>
        <taxon>Weeksellaceae</taxon>
        <taxon>Chryseobacterium group</taxon>
        <taxon>Chryseobacterium</taxon>
    </lineage>
</organism>
<protein>
    <submittedName>
        <fullName evidence="1">Uncharacterized protein</fullName>
    </submittedName>
</protein>